<evidence type="ECO:0000256" key="3">
    <source>
        <dbReference type="SAM" id="MobiDB-lite"/>
    </source>
</evidence>
<dbReference type="InterPro" id="IPR035979">
    <property type="entry name" value="RBD_domain_sf"/>
</dbReference>
<evidence type="ECO:0000256" key="1">
    <source>
        <dbReference type="ARBA" id="ARBA00022884"/>
    </source>
</evidence>
<feature type="region of interest" description="Disordered" evidence="3">
    <location>
        <begin position="1"/>
        <end position="42"/>
    </location>
</feature>
<evidence type="ECO:0000259" key="4">
    <source>
        <dbReference type="PROSITE" id="PS50102"/>
    </source>
</evidence>
<dbReference type="PANTHER" id="PTHR23003:SF3">
    <property type="entry name" value="FI21236P1-RELATED"/>
    <property type="match status" value="1"/>
</dbReference>
<feature type="domain" description="RRM" evidence="4">
    <location>
        <begin position="48"/>
        <end position="126"/>
    </location>
</feature>
<name>A0A158P919_ANGCA</name>
<reference evidence="6" key="2">
    <citation type="submission" date="2016-04" db="UniProtKB">
        <authorList>
            <consortium name="WormBaseParasite"/>
        </authorList>
    </citation>
    <scope>IDENTIFICATION</scope>
</reference>
<organism evidence="5 6">
    <name type="scientific">Angiostrongylus cantonensis</name>
    <name type="common">Rat lungworm</name>
    <dbReference type="NCBI Taxonomy" id="6313"/>
    <lineage>
        <taxon>Eukaryota</taxon>
        <taxon>Metazoa</taxon>
        <taxon>Ecdysozoa</taxon>
        <taxon>Nematoda</taxon>
        <taxon>Chromadorea</taxon>
        <taxon>Rhabditida</taxon>
        <taxon>Rhabditina</taxon>
        <taxon>Rhabditomorpha</taxon>
        <taxon>Strongyloidea</taxon>
        <taxon>Metastrongylidae</taxon>
        <taxon>Angiostrongylus</taxon>
    </lineage>
</organism>
<dbReference type="Gene3D" id="3.30.70.330">
    <property type="match status" value="3"/>
</dbReference>
<dbReference type="InterPro" id="IPR012677">
    <property type="entry name" value="Nucleotide-bd_a/b_plait_sf"/>
</dbReference>
<keyword evidence="1 2" id="KW-0694">RNA-binding</keyword>
<dbReference type="GO" id="GO:0005634">
    <property type="term" value="C:nucleus"/>
    <property type="evidence" value="ECO:0007669"/>
    <property type="project" value="TreeGrafter"/>
</dbReference>
<dbReference type="WBParaSite" id="ACAC_0000772501-mRNA-1">
    <property type="protein sequence ID" value="ACAC_0000772501-mRNA-1"/>
    <property type="gene ID" value="ACAC_0000772501"/>
</dbReference>
<dbReference type="Pfam" id="PF00076">
    <property type="entry name" value="RRM_1"/>
    <property type="match status" value="3"/>
</dbReference>
<keyword evidence="5" id="KW-1185">Reference proteome</keyword>
<accession>A0A158P919</accession>
<dbReference type="GO" id="GO:0005737">
    <property type="term" value="C:cytoplasm"/>
    <property type="evidence" value="ECO:0007669"/>
    <property type="project" value="TreeGrafter"/>
</dbReference>
<evidence type="ECO:0000256" key="2">
    <source>
        <dbReference type="PROSITE-ProRule" id="PRU00176"/>
    </source>
</evidence>
<feature type="domain" description="RRM" evidence="4">
    <location>
        <begin position="347"/>
        <end position="418"/>
    </location>
</feature>
<dbReference type="GO" id="GO:0003729">
    <property type="term" value="F:mRNA binding"/>
    <property type="evidence" value="ECO:0007669"/>
    <property type="project" value="TreeGrafter"/>
</dbReference>
<evidence type="ECO:0000313" key="6">
    <source>
        <dbReference type="WBParaSite" id="ACAC_0000772501-mRNA-1"/>
    </source>
</evidence>
<feature type="compositionally biased region" description="Basic and acidic residues" evidence="3">
    <location>
        <begin position="26"/>
        <end position="42"/>
    </location>
</feature>
<reference evidence="5" key="1">
    <citation type="submission" date="2012-09" db="EMBL/GenBank/DDBJ databases">
        <authorList>
            <person name="Martin A.A."/>
        </authorList>
    </citation>
    <scope>NUCLEOTIDE SEQUENCE</scope>
</reference>
<proteinExistence type="predicted"/>
<feature type="domain" description="RRM" evidence="4">
    <location>
        <begin position="187"/>
        <end position="264"/>
    </location>
</feature>
<sequence length="454" mass="50622">MSRGGRTDNGSARKRRNDRSRSRSPQKGDPKRIAGGRDGDRRSGANDRMVFITNLAYEVRWVELKDILREHGGEVVFVELLEDRNGHPKGNAIAEFKTKEGATNCIKNLDGFEIRKRKIITKLIRDPVAFLRKVQEETGIDYLAKCGGSWLSRGRGDERPARTGSFDLFGLSPEFLRQHNIEPPLCDRVFIANLSFNVGTGRIYEIFGLAGNIVWMDLHMDKEGKSKGVCILQFSHPIEAVQAISMFHGQKLYDRVLVVKMDRYEKVNEPAREGALPRGLEGIGAGLGANGAPLTDIASVVAGIRGDASVPVAPVAPVTAQPTQRIHMLVPIREGGSTCKMHRSDLRIVMFFKLPPDYTWQIVRDRVQQFGDAESVEMIAAGVARIRFALIQDAERMRGALTGTSVEGRTISVENMKMNKNIVSPRQSHQSQEKNDQSIPCECRESALHDFVYK</sequence>
<dbReference type="InterPro" id="IPR000504">
    <property type="entry name" value="RRM_dom"/>
</dbReference>
<evidence type="ECO:0000313" key="5">
    <source>
        <dbReference type="Proteomes" id="UP000035642"/>
    </source>
</evidence>
<protein>
    <submittedName>
        <fullName evidence="6">RRM domain-containing protein</fullName>
    </submittedName>
</protein>
<dbReference type="CDD" id="cd00590">
    <property type="entry name" value="RRM_SF"/>
    <property type="match status" value="1"/>
</dbReference>
<dbReference type="AlphaFoldDB" id="A0A158P919"/>
<dbReference type="InterPro" id="IPR050374">
    <property type="entry name" value="RRT5_SRSF_SR"/>
</dbReference>
<dbReference type="SUPFAM" id="SSF54928">
    <property type="entry name" value="RNA-binding domain, RBD"/>
    <property type="match status" value="2"/>
</dbReference>
<dbReference type="STRING" id="6313.A0A158P919"/>
<dbReference type="PANTHER" id="PTHR23003">
    <property type="entry name" value="RNA RECOGNITION MOTIF RRM DOMAIN CONTAINING PROTEIN"/>
    <property type="match status" value="1"/>
</dbReference>
<dbReference type="Proteomes" id="UP000035642">
    <property type="component" value="Unassembled WGS sequence"/>
</dbReference>
<feature type="compositionally biased region" description="Basic residues" evidence="3">
    <location>
        <begin position="12"/>
        <end position="24"/>
    </location>
</feature>
<dbReference type="SMART" id="SM00360">
    <property type="entry name" value="RRM"/>
    <property type="match status" value="3"/>
</dbReference>
<dbReference type="PROSITE" id="PS50102">
    <property type="entry name" value="RRM"/>
    <property type="match status" value="3"/>
</dbReference>